<dbReference type="AlphaFoldDB" id="A0A514LIT0"/>
<gene>
    <name evidence="10" type="ORF">EPH95_08270</name>
</gene>
<dbReference type="GO" id="GO:0000917">
    <property type="term" value="P:division septum assembly"/>
    <property type="evidence" value="ECO:0007669"/>
    <property type="project" value="UniProtKB-KW"/>
</dbReference>
<dbReference type="OrthoDB" id="1654473at2"/>
<dbReference type="GO" id="GO:0005886">
    <property type="term" value="C:plasma membrane"/>
    <property type="evidence" value="ECO:0007669"/>
    <property type="project" value="UniProtKB-SubCell"/>
</dbReference>
<dbReference type="InterPro" id="IPR010379">
    <property type="entry name" value="EzrA"/>
</dbReference>
<keyword evidence="2" id="KW-0132">Cell division</keyword>
<keyword evidence="3" id="KW-0812">Transmembrane</keyword>
<dbReference type="GO" id="GO:0005940">
    <property type="term" value="C:septin ring"/>
    <property type="evidence" value="ECO:0007669"/>
    <property type="project" value="InterPro"/>
</dbReference>
<evidence type="ECO:0000313" key="10">
    <source>
        <dbReference type="EMBL" id="QDI91181.1"/>
    </source>
</evidence>
<dbReference type="Proteomes" id="UP000319756">
    <property type="component" value="Chromosome"/>
</dbReference>
<evidence type="ECO:0000313" key="11">
    <source>
        <dbReference type="Proteomes" id="UP000319756"/>
    </source>
</evidence>
<protein>
    <recommendedName>
        <fullName evidence="12">Septation ring formation regulator EzrA</fullName>
    </recommendedName>
</protein>
<name>A0A514LIT0_9BACI</name>
<keyword evidence="6" id="KW-0472">Membrane</keyword>
<evidence type="ECO:0000256" key="3">
    <source>
        <dbReference type="ARBA" id="ARBA00022692"/>
    </source>
</evidence>
<evidence type="ECO:0000256" key="9">
    <source>
        <dbReference type="SAM" id="Coils"/>
    </source>
</evidence>
<feature type="coiled-coil region" evidence="9">
    <location>
        <begin position="124"/>
        <end position="186"/>
    </location>
</feature>
<comment type="subcellular location">
    <subcellularLocation>
        <location evidence="1">Cell membrane</location>
        <topology evidence="1">Single-pass membrane protein</topology>
    </subcellularLocation>
</comment>
<evidence type="ECO:0000256" key="7">
    <source>
        <dbReference type="ARBA" id="ARBA00023210"/>
    </source>
</evidence>
<sequence length="574" mass="66584">MVYVFIGIVVAIALVVAYGVYNRRQIYQSVDNLDQRKGLIMSEPVAEEISRVKGLTISGETEEKFERWRGTWDEIVDQRLPEVEMYLFDIEEIANKYQFRRAKDKLVDADHYLTAIEDDISTIRQEVDQLVNSEEKNREEIEAATEKYKDVRSLLSRQWRSLGEAASLLEEKVKKCREELEAYDEETKSGNYMRAREHLLFLQETLEEAHGQIENVPKLLAEIDRDIPEQVREMRSNVREMEENAFSFRHFTVHEDLDEVDGMLSYLKQNVSALELKDVEDKLEQIKETLTQNASLLEREAEAKNEVETGVASLKERHENLLNALAELEEERSGVEINYQLPDGDKSKMESILKEVSDVEKEGQAFEDLQANQKHSYTDLRGKLENLNIRMTEIEDSINESLERLQDIRGDETRAMEQLKELRVWMTETQFKLQKSQLPAVPEALVDQLGHAGKELEKATAMLETVPLDMKAIQEALEQSHQGIEKASHTLSEAVDQANWAERLLQFGNRYRNQFAELPPILNDAENQFRNGYYEITINETTRALERLVPYAFSNLQTEWGKRTQRQMALDSVK</sequence>
<keyword evidence="8" id="KW-0131">Cell cycle</keyword>
<proteinExistence type="predicted"/>
<keyword evidence="11" id="KW-1185">Reference proteome</keyword>
<dbReference type="KEGG" id="sale:EPH95_08270"/>
<dbReference type="Pfam" id="PF06160">
    <property type="entry name" value="EzrA"/>
    <property type="match status" value="1"/>
</dbReference>
<evidence type="ECO:0000256" key="4">
    <source>
        <dbReference type="ARBA" id="ARBA00022989"/>
    </source>
</evidence>
<dbReference type="GO" id="GO:0000921">
    <property type="term" value="P:septin ring assembly"/>
    <property type="evidence" value="ECO:0007669"/>
    <property type="project" value="InterPro"/>
</dbReference>
<organism evidence="10 11">
    <name type="scientific">Salicibibacter halophilus</name>
    <dbReference type="NCBI Taxonomy" id="2502791"/>
    <lineage>
        <taxon>Bacteria</taxon>
        <taxon>Bacillati</taxon>
        <taxon>Bacillota</taxon>
        <taxon>Bacilli</taxon>
        <taxon>Bacillales</taxon>
        <taxon>Bacillaceae</taxon>
        <taxon>Salicibibacter</taxon>
    </lineage>
</organism>
<feature type="coiled-coil region" evidence="9">
    <location>
        <begin position="377"/>
        <end position="422"/>
    </location>
</feature>
<evidence type="ECO:0000256" key="1">
    <source>
        <dbReference type="ARBA" id="ARBA00004162"/>
    </source>
</evidence>
<keyword evidence="5 9" id="KW-0175">Coiled coil</keyword>
<evidence type="ECO:0000256" key="6">
    <source>
        <dbReference type="ARBA" id="ARBA00023136"/>
    </source>
</evidence>
<feature type="coiled-coil region" evidence="9">
    <location>
        <begin position="280"/>
        <end position="338"/>
    </location>
</feature>
<dbReference type="RefSeq" id="WP_142089024.1">
    <property type="nucleotide sequence ID" value="NZ_CP035485.1"/>
</dbReference>
<dbReference type="EMBL" id="CP035485">
    <property type="protein sequence ID" value="QDI91181.1"/>
    <property type="molecule type" value="Genomic_DNA"/>
</dbReference>
<evidence type="ECO:0000256" key="5">
    <source>
        <dbReference type="ARBA" id="ARBA00023054"/>
    </source>
</evidence>
<evidence type="ECO:0000256" key="2">
    <source>
        <dbReference type="ARBA" id="ARBA00022618"/>
    </source>
</evidence>
<keyword evidence="4" id="KW-1133">Transmembrane helix</keyword>
<keyword evidence="7" id="KW-0717">Septation</keyword>
<accession>A0A514LIT0</accession>
<reference evidence="11" key="1">
    <citation type="submission" date="2019-01" db="EMBL/GenBank/DDBJ databases">
        <title>Genomic analysis of Salicibibacter sp. NKC3-5.</title>
        <authorList>
            <person name="Oh Y.J."/>
        </authorList>
    </citation>
    <scope>NUCLEOTIDE SEQUENCE [LARGE SCALE GENOMIC DNA]</scope>
    <source>
        <strain evidence="11">NKC3-5</strain>
    </source>
</reference>
<dbReference type="Gene3D" id="1.20.58.60">
    <property type="match status" value="1"/>
</dbReference>
<evidence type="ECO:0008006" key="12">
    <source>
        <dbReference type="Google" id="ProtNLM"/>
    </source>
</evidence>
<evidence type="ECO:0000256" key="8">
    <source>
        <dbReference type="ARBA" id="ARBA00023306"/>
    </source>
</evidence>